<dbReference type="AlphaFoldDB" id="G0PFC9"/>
<keyword evidence="1" id="KW-0472">Membrane</keyword>
<dbReference type="InParanoid" id="G0PFC9"/>
<name>G0PFC9_CAEBE</name>
<keyword evidence="1" id="KW-0812">Transmembrane</keyword>
<accession>G0PFC9</accession>
<dbReference type="EMBL" id="GL380356">
    <property type="protein sequence ID" value="EGT53746.1"/>
    <property type="molecule type" value="Genomic_DNA"/>
</dbReference>
<gene>
    <name evidence="2" type="ORF">CAEBREN_03304</name>
</gene>
<dbReference type="HOGENOM" id="CLU_1448941_0_0_1"/>
<sequence>MLILYWQQRGELNNEIPPDFKLKLNLRWMNCSQYGLYLNKLPSQNISIVYRKLLINLYDYECVPDEFRDWCADEPGREMSFTYVVEKRFGHSMRMEFVCDPGIERVKEAGDSWSYGVALMLIVLASTWAIRMYRKRSQARDEDDFVDPEQSFPFKQDPNFLTVPLRVRPRTEDSGKRLMASRAEFELREKTRALTVVVGGTKQDDEVQRRKLQKIEVPKIFVHSPDS</sequence>
<dbReference type="OrthoDB" id="5898622at2759"/>
<dbReference type="FunCoup" id="G0PFC9">
    <property type="interactions" value="1925"/>
</dbReference>
<evidence type="ECO:0000313" key="2">
    <source>
        <dbReference type="EMBL" id="EGT53746.1"/>
    </source>
</evidence>
<evidence type="ECO:0000313" key="3">
    <source>
        <dbReference type="Proteomes" id="UP000008068"/>
    </source>
</evidence>
<proteinExistence type="predicted"/>
<organism evidence="3">
    <name type="scientific">Caenorhabditis brenneri</name>
    <name type="common">Nematode worm</name>
    <dbReference type="NCBI Taxonomy" id="135651"/>
    <lineage>
        <taxon>Eukaryota</taxon>
        <taxon>Metazoa</taxon>
        <taxon>Ecdysozoa</taxon>
        <taxon>Nematoda</taxon>
        <taxon>Chromadorea</taxon>
        <taxon>Rhabditida</taxon>
        <taxon>Rhabditina</taxon>
        <taxon>Rhabditomorpha</taxon>
        <taxon>Rhabditoidea</taxon>
        <taxon>Rhabditidae</taxon>
        <taxon>Peloderinae</taxon>
        <taxon>Caenorhabditis</taxon>
    </lineage>
</organism>
<feature type="transmembrane region" description="Helical" evidence="1">
    <location>
        <begin position="113"/>
        <end position="130"/>
    </location>
</feature>
<evidence type="ECO:0000256" key="1">
    <source>
        <dbReference type="SAM" id="Phobius"/>
    </source>
</evidence>
<protein>
    <submittedName>
        <fullName evidence="2">Uncharacterized protein</fullName>
    </submittedName>
</protein>
<dbReference type="OMA" id="HAKALMI"/>
<keyword evidence="3" id="KW-1185">Reference proteome</keyword>
<reference evidence="3" key="1">
    <citation type="submission" date="2011-07" db="EMBL/GenBank/DDBJ databases">
        <authorList>
            <consortium name="Caenorhabditis brenneri Sequencing and Analysis Consortium"/>
            <person name="Wilson R.K."/>
        </authorList>
    </citation>
    <scope>NUCLEOTIDE SEQUENCE [LARGE SCALE GENOMIC DNA]</scope>
    <source>
        <strain evidence="3">PB2801</strain>
    </source>
</reference>
<dbReference type="eggNOG" id="ENOG502TIPH">
    <property type="taxonomic scope" value="Eukaryota"/>
</dbReference>
<dbReference type="Proteomes" id="UP000008068">
    <property type="component" value="Unassembled WGS sequence"/>
</dbReference>
<keyword evidence="1" id="KW-1133">Transmembrane helix</keyword>